<evidence type="ECO:0000313" key="2">
    <source>
        <dbReference type="Proteomes" id="UP000186631"/>
    </source>
</evidence>
<dbReference type="PANTHER" id="PTHR36849">
    <property type="entry name" value="CYTOPLASMIC PROTEIN-RELATED"/>
    <property type="match status" value="1"/>
</dbReference>
<proteinExistence type="predicted"/>
<sequence>MTQVNIKRVYDEPSEQDGYRVLVDRLWPRGMKREYLKYDYWAKEVTPSNDLRKWFHADIEKRWGTFADMYQKELNESDAAKAFIDKIKAYSKVTLLYASKEQVRNHANVLKHYLDTHL</sequence>
<dbReference type="AlphaFoldDB" id="A0A1Q6JK54"/>
<name>A0A1Q6JK54_PHOVU</name>
<comment type="caution">
    <text evidence="1">The sequence shown here is derived from an EMBL/GenBank/DDBJ whole genome shotgun (WGS) entry which is preliminary data.</text>
</comment>
<dbReference type="InterPro" id="IPR052552">
    <property type="entry name" value="YeaO-like"/>
</dbReference>
<dbReference type="EMBL" id="MNQV01000090">
    <property type="protein sequence ID" value="OKZ53465.1"/>
    <property type="molecule type" value="Genomic_DNA"/>
</dbReference>
<dbReference type="Pfam" id="PF22752">
    <property type="entry name" value="DUF488-N3i"/>
    <property type="match status" value="1"/>
</dbReference>
<accession>A0A1Q6JK54</accession>
<gene>
    <name evidence="1" type="ORF">BHV80_04035</name>
</gene>
<reference evidence="1 2" key="1">
    <citation type="journal article" date="2016" name="Nat. Biotechnol.">
        <title>Measurement of bacterial replication rates in microbial communities.</title>
        <authorList>
            <person name="Brown C.T."/>
            <person name="Olm M.R."/>
            <person name="Thomas B.C."/>
            <person name="Banfield J.F."/>
        </authorList>
    </citation>
    <scope>NUCLEOTIDE SEQUENCE [LARGE SCALE GENOMIC DNA]</scope>
    <source>
        <strain evidence="1">42_262</strain>
    </source>
</reference>
<dbReference type="PANTHER" id="PTHR36849:SF1">
    <property type="entry name" value="CYTOPLASMIC PROTEIN"/>
    <property type="match status" value="1"/>
</dbReference>
<organism evidence="1 2">
    <name type="scientific">Phocaeicola vulgatus</name>
    <name type="common">Bacteroides vulgatus</name>
    <dbReference type="NCBI Taxonomy" id="821"/>
    <lineage>
        <taxon>Bacteria</taxon>
        <taxon>Pseudomonadati</taxon>
        <taxon>Bacteroidota</taxon>
        <taxon>Bacteroidia</taxon>
        <taxon>Bacteroidales</taxon>
        <taxon>Bacteroidaceae</taxon>
        <taxon>Phocaeicola</taxon>
    </lineage>
</organism>
<protein>
    <submittedName>
        <fullName evidence="1">MarR family transcriptional regulator</fullName>
    </submittedName>
</protein>
<evidence type="ECO:0000313" key="1">
    <source>
        <dbReference type="EMBL" id="OKZ53465.1"/>
    </source>
</evidence>
<dbReference type="Proteomes" id="UP000186631">
    <property type="component" value="Unassembled WGS sequence"/>
</dbReference>